<evidence type="ECO:0000313" key="7">
    <source>
        <dbReference type="EMBL" id="OJJ54633.1"/>
    </source>
</evidence>
<gene>
    <name evidence="7" type="ORF">ASPSYDRAFT_160497</name>
</gene>
<feature type="transmembrane region" description="Helical" evidence="6">
    <location>
        <begin position="401"/>
        <end position="420"/>
    </location>
</feature>
<accession>A0A1L9T5R0</accession>
<dbReference type="VEuPathDB" id="FungiDB:ASPSYDRAFT_160497"/>
<protein>
    <recommendedName>
        <fullName evidence="9">Major facilitator superfamily (MFS) profile domain-containing protein</fullName>
    </recommendedName>
</protein>
<dbReference type="InterPro" id="IPR011701">
    <property type="entry name" value="MFS"/>
</dbReference>
<feature type="region of interest" description="Disordered" evidence="5">
    <location>
        <begin position="250"/>
        <end position="271"/>
    </location>
</feature>
<keyword evidence="2 6" id="KW-0812">Transmembrane</keyword>
<dbReference type="AlphaFoldDB" id="A0A1L9T5R0"/>
<feature type="transmembrane region" description="Helical" evidence="6">
    <location>
        <begin position="498"/>
        <end position="520"/>
    </location>
</feature>
<dbReference type="Gene3D" id="1.20.1250.20">
    <property type="entry name" value="MFS general substrate transporter like domains"/>
    <property type="match status" value="1"/>
</dbReference>
<dbReference type="GeneID" id="63758986"/>
<dbReference type="OrthoDB" id="268400at2759"/>
<feature type="transmembrane region" description="Helical" evidence="6">
    <location>
        <begin position="360"/>
        <end position="380"/>
    </location>
</feature>
<feature type="transmembrane region" description="Helical" evidence="6">
    <location>
        <begin position="60"/>
        <end position="84"/>
    </location>
</feature>
<evidence type="ECO:0000256" key="5">
    <source>
        <dbReference type="SAM" id="MobiDB-lite"/>
    </source>
</evidence>
<feature type="transmembrane region" description="Helical" evidence="6">
    <location>
        <begin position="104"/>
        <end position="123"/>
    </location>
</feature>
<evidence type="ECO:0000313" key="8">
    <source>
        <dbReference type="Proteomes" id="UP000184356"/>
    </source>
</evidence>
<feature type="transmembrane region" description="Helical" evidence="6">
    <location>
        <begin position="130"/>
        <end position="148"/>
    </location>
</feature>
<feature type="transmembrane region" description="Helical" evidence="6">
    <location>
        <begin position="315"/>
        <end position="340"/>
    </location>
</feature>
<keyword evidence="8" id="KW-1185">Reference proteome</keyword>
<dbReference type="InterPro" id="IPR036259">
    <property type="entry name" value="MFS_trans_sf"/>
</dbReference>
<comment type="subcellular location">
    <subcellularLocation>
        <location evidence="1">Membrane</location>
        <topology evidence="1">Multi-pass membrane protein</topology>
    </subcellularLocation>
</comment>
<dbReference type="RefSeq" id="XP_040698439.1">
    <property type="nucleotide sequence ID" value="XM_040842913.1"/>
</dbReference>
<dbReference type="PROSITE" id="PS00217">
    <property type="entry name" value="SUGAR_TRANSPORT_2"/>
    <property type="match status" value="1"/>
</dbReference>
<evidence type="ECO:0008006" key="9">
    <source>
        <dbReference type="Google" id="ProtNLM"/>
    </source>
</evidence>
<feature type="transmembrane region" description="Helical" evidence="6">
    <location>
        <begin position="465"/>
        <end position="486"/>
    </location>
</feature>
<reference evidence="8" key="1">
    <citation type="journal article" date="2017" name="Genome Biol.">
        <title>Comparative genomics reveals high biological diversity and specific adaptations in the industrially and medically important fungal genus Aspergillus.</title>
        <authorList>
            <person name="de Vries R.P."/>
            <person name="Riley R."/>
            <person name="Wiebenga A."/>
            <person name="Aguilar-Osorio G."/>
            <person name="Amillis S."/>
            <person name="Uchima C.A."/>
            <person name="Anderluh G."/>
            <person name="Asadollahi M."/>
            <person name="Askin M."/>
            <person name="Barry K."/>
            <person name="Battaglia E."/>
            <person name="Bayram O."/>
            <person name="Benocci T."/>
            <person name="Braus-Stromeyer S.A."/>
            <person name="Caldana C."/>
            <person name="Canovas D."/>
            <person name="Cerqueira G.C."/>
            <person name="Chen F."/>
            <person name="Chen W."/>
            <person name="Choi C."/>
            <person name="Clum A."/>
            <person name="Dos Santos R.A."/>
            <person name="Damasio A.R."/>
            <person name="Diallinas G."/>
            <person name="Emri T."/>
            <person name="Fekete E."/>
            <person name="Flipphi M."/>
            <person name="Freyberg S."/>
            <person name="Gallo A."/>
            <person name="Gournas C."/>
            <person name="Habgood R."/>
            <person name="Hainaut M."/>
            <person name="Harispe M.L."/>
            <person name="Henrissat B."/>
            <person name="Hilden K.S."/>
            <person name="Hope R."/>
            <person name="Hossain A."/>
            <person name="Karabika E."/>
            <person name="Karaffa L."/>
            <person name="Karanyi Z."/>
            <person name="Krasevec N."/>
            <person name="Kuo A."/>
            <person name="Kusch H."/>
            <person name="LaButti K."/>
            <person name="Lagendijk E.L."/>
            <person name="Lapidus A."/>
            <person name="Levasseur A."/>
            <person name="Lindquist E."/>
            <person name="Lipzen A."/>
            <person name="Logrieco A.F."/>
            <person name="MacCabe A."/>
            <person name="Maekelae M.R."/>
            <person name="Malavazi I."/>
            <person name="Melin P."/>
            <person name="Meyer V."/>
            <person name="Mielnichuk N."/>
            <person name="Miskei M."/>
            <person name="Molnar A.P."/>
            <person name="Mule G."/>
            <person name="Ngan C.Y."/>
            <person name="Orejas M."/>
            <person name="Orosz E."/>
            <person name="Ouedraogo J.P."/>
            <person name="Overkamp K.M."/>
            <person name="Park H.-S."/>
            <person name="Perrone G."/>
            <person name="Piumi F."/>
            <person name="Punt P.J."/>
            <person name="Ram A.F."/>
            <person name="Ramon A."/>
            <person name="Rauscher S."/>
            <person name="Record E."/>
            <person name="Riano-Pachon D.M."/>
            <person name="Robert V."/>
            <person name="Roehrig J."/>
            <person name="Ruller R."/>
            <person name="Salamov A."/>
            <person name="Salih N.S."/>
            <person name="Samson R.A."/>
            <person name="Sandor E."/>
            <person name="Sanguinetti M."/>
            <person name="Schuetze T."/>
            <person name="Sepcic K."/>
            <person name="Shelest E."/>
            <person name="Sherlock G."/>
            <person name="Sophianopoulou V."/>
            <person name="Squina F.M."/>
            <person name="Sun H."/>
            <person name="Susca A."/>
            <person name="Todd R.B."/>
            <person name="Tsang A."/>
            <person name="Unkles S.E."/>
            <person name="van de Wiele N."/>
            <person name="van Rossen-Uffink D."/>
            <person name="Oliveira J.V."/>
            <person name="Vesth T.C."/>
            <person name="Visser J."/>
            <person name="Yu J.-H."/>
            <person name="Zhou M."/>
            <person name="Andersen M.R."/>
            <person name="Archer D.B."/>
            <person name="Baker S.E."/>
            <person name="Benoit I."/>
            <person name="Brakhage A.A."/>
            <person name="Braus G.H."/>
            <person name="Fischer R."/>
            <person name="Frisvad J.C."/>
            <person name="Goldman G.H."/>
            <person name="Houbraken J."/>
            <person name="Oakley B."/>
            <person name="Pocsi I."/>
            <person name="Scazzocchio C."/>
            <person name="Seiboth B."/>
            <person name="vanKuyk P.A."/>
            <person name="Wortman J."/>
            <person name="Dyer P.S."/>
            <person name="Grigoriev I.V."/>
        </authorList>
    </citation>
    <scope>NUCLEOTIDE SEQUENCE [LARGE SCALE GENOMIC DNA]</scope>
    <source>
        <strain evidence="8">CBS 593.65</strain>
    </source>
</reference>
<evidence type="ECO:0000256" key="6">
    <source>
        <dbReference type="SAM" id="Phobius"/>
    </source>
</evidence>
<dbReference type="EMBL" id="KV878594">
    <property type="protein sequence ID" value="OJJ54633.1"/>
    <property type="molecule type" value="Genomic_DNA"/>
</dbReference>
<dbReference type="PANTHER" id="PTHR23502:SF164">
    <property type="entry name" value="MAJOR FACILITATOR SUPERFAMILY (MFS) PROFILE DOMAIN-CONTAINING PROTEIN"/>
    <property type="match status" value="1"/>
</dbReference>
<dbReference type="GO" id="GO:0022857">
    <property type="term" value="F:transmembrane transporter activity"/>
    <property type="evidence" value="ECO:0007669"/>
    <property type="project" value="InterPro"/>
</dbReference>
<evidence type="ECO:0000256" key="1">
    <source>
        <dbReference type="ARBA" id="ARBA00004141"/>
    </source>
</evidence>
<evidence type="ECO:0000256" key="4">
    <source>
        <dbReference type="ARBA" id="ARBA00023136"/>
    </source>
</evidence>
<dbReference type="InterPro" id="IPR005829">
    <property type="entry name" value="Sugar_transporter_CS"/>
</dbReference>
<feature type="transmembrane region" description="Helical" evidence="6">
    <location>
        <begin position="219"/>
        <end position="239"/>
    </location>
</feature>
<organism evidence="7 8">
    <name type="scientific">Aspergillus sydowii CBS 593.65</name>
    <dbReference type="NCBI Taxonomy" id="1036612"/>
    <lineage>
        <taxon>Eukaryota</taxon>
        <taxon>Fungi</taxon>
        <taxon>Dikarya</taxon>
        <taxon>Ascomycota</taxon>
        <taxon>Pezizomycotina</taxon>
        <taxon>Eurotiomycetes</taxon>
        <taxon>Eurotiomycetidae</taxon>
        <taxon>Eurotiales</taxon>
        <taxon>Aspergillaceae</taxon>
        <taxon>Aspergillus</taxon>
        <taxon>Aspergillus subgen. Nidulantes</taxon>
    </lineage>
</organism>
<dbReference type="PANTHER" id="PTHR23502">
    <property type="entry name" value="MAJOR FACILITATOR SUPERFAMILY"/>
    <property type="match status" value="1"/>
</dbReference>
<keyword evidence="3 6" id="KW-1133">Transmembrane helix</keyword>
<sequence>MADTAKADISHVEHLEDGGAMPTKRNVMGTVKLTEGKIVYIPTPTADPRDPLNMGLWQKWIVLVVISIFSTLGLALVSGFGGLLGFYIPEYSALGKDYDDITHLMTYPTLFMGIGNLIGMPLAIGVGRRIVLLCSTVVLVIGAILCALEETYEWHLWSRCVVGLAAGQSEALVPMITQEIFFLHERSKALMGQQAIQVSLTAVWVLFASEIANAITPQWWYGLGAILAGAQLVLAFFFLPETKYERSLASFQEGDSGEDTDGVEGVRKNAEPGVCTERPPLDFERFAPRTWKSDMRLWVGRPDWMKVWEVLRQTFELLLFPNVFWALCLNGLTIGTNIAIGTTYATILQAPPYSWPNKSTSYVNCGQIVVALAALPLLGHGSDYLVKYFAKRNNGLHEPETRIISLIFPIIVGTFTAVLYGQGGQYPEKYHWFVYVWAVAAYYFCFVGANIVAITYLLDSYPARAGPLLVIICAFRGIISFGTSYGTATFVESHGYDGAFGTFAGLTAALGVCGIPVYIWGKRIRGFTGRFAKDAVVS</sequence>
<evidence type="ECO:0000256" key="2">
    <source>
        <dbReference type="ARBA" id="ARBA00022692"/>
    </source>
</evidence>
<dbReference type="STRING" id="1036612.A0A1L9T5R0"/>
<name>A0A1L9T5R0_9EURO</name>
<feature type="transmembrane region" description="Helical" evidence="6">
    <location>
        <begin position="432"/>
        <end position="458"/>
    </location>
</feature>
<proteinExistence type="predicted"/>
<dbReference type="SUPFAM" id="SSF103473">
    <property type="entry name" value="MFS general substrate transporter"/>
    <property type="match status" value="1"/>
</dbReference>
<evidence type="ECO:0000256" key="3">
    <source>
        <dbReference type="ARBA" id="ARBA00022989"/>
    </source>
</evidence>
<dbReference type="GO" id="GO:0005886">
    <property type="term" value="C:plasma membrane"/>
    <property type="evidence" value="ECO:0007669"/>
    <property type="project" value="TreeGrafter"/>
</dbReference>
<dbReference type="Proteomes" id="UP000184356">
    <property type="component" value="Unassembled WGS sequence"/>
</dbReference>
<dbReference type="Pfam" id="PF07690">
    <property type="entry name" value="MFS_1"/>
    <property type="match status" value="1"/>
</dbReference>
<keyword evidence="4 6" id="KW-0472">Membrane</keyword>